<evidence type="ECO:0000256" key="2">
    <source>
        <dbReference type="ARBA" id="ARBA00007577"/>
    </source>
</evidence>
<dbReference type="FunFam" id="3.40.50.300:FF:000913">
    <property type="entry name" value="ABC multidrug transporter SitT"/>
    <property type="match status" value="1"/>
</dbReference>
<dbReference type="FunFam" id="3.40.50.300:FF:001797">
    <property type="entry name" value="ABC transporter, putative"/>
    <property type="match status" value="1"/>
</dbReference>
<gene>
    <name evidence="14" type="ORF">Rhopal_002330-T1</name>
</gene>
<dbReference type="GO" id="GO:0016887">
    <property type="term" value="F:ATP hydrolysis activity"/>
    <property type="evidence" value="ECO:0007669"/>
    <property type="project" value="InterPro"/>
</dbReference>
<dbReference type="Pfam" id="PF00005">
    <property type="entry name" value="ABC_tran"/>
    <property type="match status" value="2"/>
</dbReference>
<evidence type="ECO:0000256" key="4">
    <source>
        <dbReference type="ARBA" id="ARBA00022692"/>
    </source>
</evidence>
<accession>A0AAV5GHR4</accession>
<dbReference type="CDD" id="cd18578">
    <property type="entry name" value="ABC_6TM_Pgp_ABCB1_D2_like"/>
    <property type="match status" value="1"/>
</dbReference>
<dbReference type="InterPro" id="IPR003593">
    <property type="entry name" value="AAA+_ATPase"/>
</dbReference>
<evidence type="ECO:0000256" key="8">
    <source>
        <dbReference type="ARBA" id="ARBA00022989"/>
    </source>
</evidence>
<evidence type="ECO:0000313" key="15">
    <source>
        <dbReference type="Proteomes" id="UP001342314"/>
    </source>
</evidence>
<feature type="transmembrane region" description="Helical" evidence="11">
    <location>
        <begin position="1053"/>
        <end position="1074"/>
    </location>
</feature>
<evidence type="ECO:0000256" key="3">
    <source>
        <dbReference type="ARBA" id="ARBA00022448"/>
    </source>
</evidence>
<reference evidence="14 15" key="1">
    <citation type="submission" date="2021-12" db="EMBL/GenBank/DDBJ databases">
        <title>High titer production of polyol ester of fatty acids by Rhodotorula paludigena BS15 towards product separation-free biomass refinery.</title>
        <authorList>
            <person name="Mano J."/>
            <person name="Ono H."/>
            <person name="Tanaka T."/>
            <person name="Naito K."/>
            <person name="Sushida H."/>
            <person name="Ike M."/>
            <person name="Tokuyasu K."/>
            <person name="Kitaoka M."/>
        </authorList>
    </citation>
    <scope>NUCLEOTIDE SEQUENCE [LARGE SCALE GENOMIC DNA]</scope>
    <source>
        <strain evidence="14 15">BS15</strain>
    </source>
</reference>
<feature type="region of interest" description="Disordered" evidence="10">
    <location>
        <begin position="710"/>
        <end position="746"/>
    </location>
</feature>
<dbReference type="GO" id="GO:0090374">
    <property type="term" value="P:oligopeptide export from mitochondrion"/>
    <property type="evidence" value="ECO:0007669"/>
    <property type="project" value="TreeGrafter"/>
</dbReference>
<feature type="transmembrane region" description="Helical" evidence="11">
    <location>
        <begin position="155"/>
        <end position="176"/>
    </location>
</feature>
<evidence type="ECO:0000259" key="12">
    <source>
        <dbReference type="PROSITE" id="PS50893"/>
    </source>
</evidence>
<feature type="transmembrane region" description="Helical" evidence="11">
    <location>
        <begin position="254"/>
        <end position="275"/>
    </location>
</feature>
<protein>
    <recommendedName>
        <fullName evidence="16">P-loop containing nucleoside triphosphate hydrolase protein</fullName>
    </recommendedName>
</protein>
<feature type="transmembrane region" description="Helical" evidence="11">
    <location>
        <begin position="1015"/>
        <end position="1038"/>
    </location>
</feature>
<dbReference type="PANTHER" id="PTHR43394:SF11">
    <property type="entry name" value="ATP-BINDING CASSETTE TRANSPORTER"/>
    <property type="match status" value="1"/>
</dbReference>
<organism evidence="14 15">
    <name type="scientific">Rhodotorula paludigena</name>
    <dbReference type="NCBI Taxonomy" id="86838"/>
    <lineage>
        <taxon>Eukaryota</taxon>
        <taxon>Fungi</taxon>
        <taxon>Dikarya</taxon>
        <taxon>Basidiomycota</taxon>
        <taxon>Pucciniomycotina</taxon>
        <taxon>Microbotryomycetes</taxon>
        <taxon>Sporidiobolales</taxon>
        <taxon>Sporidiobolaceae</taxon>
        <taxon>Rhodotorula</taxon>
    </lineage>
</organism>
<feature type="transmembrane region" description="Helical" evidence="11">
    <location>
        <begin position="340"/>
        <end position="361"/>
    </location>
</feature>
<dbReference type="Proteomes" id="UP001342314">
    <property type="component" value="Unassembled WGS sequence"/>
</dbReference>
<name>A0AAV5GHR4_9BASI</name>
<dbReference type="PROSITE" id="PS00211">
    <property type="entry name" value="ABC_TRANSPORTER_1"/>
    <property type="match status" value="2"/>
</dbReference>
<keyword evidence="3" id="KW-0813">Transport</keyword>
<evidence type="ECO:0008006" key="16">
    <source>
        <dbReference type="Google" id="ProtNLM"/>
    </source>
</evidence>
<dbReference type="Pfam" id="PF00664">
    <property type="entry name" value="ABC_membrane"/>
    <property type="match status" value="2"/>
</dbReference>
<evidence type="ECO:0000256" key="6">
    <source>
        <dbReference type="ARBA" id="ARBA00022741"/>
    </source>
</evidence>
<feature type="region of interest" description="Disordered" evidence="10">
    <location>
        <begin position="1"/>
        <end position="41"/>
    </location>
</feature>
<feature type="transmembrane region" description="Helical" evidence="11">
    <location>
        <begin position="769"/>
        <end position="793"/>
    </location>
</feature>
<keyword evidence="6" id="KW-0547">Nucleotide-binding</keyword>
<dbReference type="InterPro" id="IPR003439">
    <property type="entry name" value="ABC_transporter-like_ATP-bd"/>
</dbReference>
<comment type="subcellular location">
    <subcellularLocation>
        <location evidence="1">Membrane</location>
        <topology evidence="1">Multi-pass membrane protein</topology>
    </subcellularLocation>
</comment>
<dbReference type="PROSITE" id="PS50893">
    <property type="entry name" value="ABC_TRANSPORTER_2"/>
    <property type="match status" value="2"/>
</dbReference>
<feature type="transmembrane region" description="Helical" evidence="11">
    <location>
        <begin position="228"/>
        <end position="248"/>
    </location>
</feature>
<dbReference type="GO" id="GO:0005743">
    <property type="term" value="C:mitochondrial inner membrane"/>
    <property type="evidence" value="ECO:0007669"/>
    <property type="project" value="TreeGrafter"/>
</dbReference>
<dbReference type="InterPro" id="IPR039421">
    <property type="entry name" value="Type_1_exporter"/>
</dbReference>
<keyword evidence="4 11" id="KW-0812">Transmembrane</keyword>
<dbReference type="PANTHER" id="PTHR43394">
    <property type="entry name" value="ATP-DEPENDENT PERMEASE MDL1, MITOCHONDRIAL"/>
    <property type="match status" value="1"/>
</dbReference>
<feature type="domain" description="ABC transporter" evidence="12">
    <location>
        <begin position="433"/>
        <end position="676"/>
    </location>
</feature>
<dbReference type="Gene3D" id="3.40.50.300">
    <property type="entry name" value="P-loop containing nucleotide triphosphate hydrolases"/>
    <property type="match status" value="2"/>
</dbReference>
<feature type="domain" description="ABC transporter" evidence="12">
    <location>
        <begin position="1116"/>
        <end position="1356"/>
    </location>
</feature>
<dbReference type="InterPro" id="IPR011527">
    <property type="entry name" value="ABC1_TM_dom"/>
</dbReference>
<dbReference type="InterPro" id="IPR017871">
    <property type="entry name" value="ABC_transporter-like_CS"/>
</dbReference>
<keyword evidence="9 11" id="KW-0472">Membrane</keyword>
<dbReference type="InterPro" id="IPR027417">
    <property type="entry name" value="P-loop_NTPase"/>
</dbReference>
<dbReference type="SUPFAM" id="SSF90123">
    <property type="entry name" value="ABC transporter transmembrane region"/>
    <property type="match status" value="2"/>
</dbReference>
<dbReference type="CDD" id="cd18577">
    <property type="entry name" value="ABC_6TM_Pgp_ABCB1_D1_like"/>
    <property type="match status" value="1"/>
</dbReference>
<feature type="domain" description="ABC transmembrane type-1" evidence="13">
    <location>
        <begin position="90"/>
        <end position="396"/>
    </location>
</feature>
<feature type="transmembrane region" description="Helical" evidence="11">
    <location>
        <begin position="883"/>
        <end position="909"/>
    </location>
</feature>
<keyword evidence="8 11" id="KW-1133">Transmembrane helix</keyword>
<evidence type="ECO:0000256" key="9">
    <source>
        <dbReference type="ARBA" id="ARBA00023136"/>
    </source>
</evidence>
<dbReference type="Gene3D" id="1.20.1560.10">
    <property type="entry name" value="ABC transporter type 1, transmembrane domain"/>
    <property type="match status" value="1"/>
</dbReference>
<dbReference type="CDD" id="cd03249">
    <property type="entry name" value="ABC_MTABC3_MDL1_MDL2"/>
    <property type="match status" value="1"/>
</dbReference>
<dbReference type="SMART" id="SM00382">
    <property type="entry name" value="AAA"/>
    <property type="match status" value="2"/>
</dbReference>
<evidence type="ECO:0000259" key="13">
    <source>
        <dbReference type="PROSITE" id="PS50929"/>
    </source>
</evidence>
<evidence type="ECO:0000313" key="14">
    <source>
        <dbReference type="EMBL" id="GJN89350.1"/>
    </source>
</evidence>
<keyword evidence="15" id="KW-1185">Reference proteome</keyword>
<dbReference type="GO" id="GO:0015421">
    <property type="term" value="F:ABC-type oligopeptide transporter activity"/>
    <property type="evidence" value="ECO:0007669"/>
    <property type="project" value="TreeGrafter"/>
</dbReference>
<feature type="compositionally biased region" description="Basic and acidic residues" evidence="10">
    <location>
        <begin position="720"/>
        <end position="734"/>
    </location>
</feature>
<feature type="transmembrane region" description="Helical" evidence="11">
    <location>
        <begin position="86"/>
        <end position="110"/>
    </location>
</feature>
<dbReference type="InterPro" id="IPR036640">
    <property type="entry name" value="ABC1_TM_sf"/>
</dbReference>
<evidence type="ECO:0000256" key="11">
    <source>
        <dbReference type="SAM" id="Phobius"/>
    </source>
</evidence>
<keyword evidence="5" id="KW-0677">Repeat</keyword>
<comment type="caution">
    <text evidence="14">The sequence shown here is derived from an EMBL/GenBank/DDBJ whole genome shotgun (WGS) entry which is preliminary data.</text>
</comment>
<evidence type="ECO:0000256" key="1">
    <source>
        <dbReference type="ARBA" id="ARBA00004141"/>
    </source>
</evidence>
<comment type="similarity">
    <text evidence="2">Belongs to the ABC transporter superfamily. ABCB family. Multidrug resistance exporter (TC 3.A.1.201) subfamily.</text>
</comment>
<feature type="domain" description="ABC transmembrane type-1" evidence="13">
    <location>
        <begin position="773"/>
        <end position="1079"/>
    </location>
</feature>
<dbReference type="PROSITE" id="PS50929">
    <property type="entry name" value="ABC_TM1F"/>
    <property type="match status" value="2"/>
</dbReference>
<evidence type="ECO:0000256" key="10">
    <source>
        <dbReference type="SAM" id="MobiDB-lite"/>
    </source>
</evidence>
<sequence>MKPPVPPEPAEALEAAPPHPNPHQSDRPASPIPPVKADGDEGVAVGDELAHLPAEHRRIVEEQIHVEERRSATMLDLMRHATPLELCINALGLVAAIAAGVVFPLETIIFGNLTHSMTDYGTRQIEAQSGTPEALAALEAAKSAIYDDVNHLAKYLVYLGIAVLGAVYIANASWTITGQRITRRIRERYLQAVLRQNVAFFDKLASPGEITNRITTDTHLLQAGISKAIPVGVMYTAMFIGGLVVAIVRHWRLGLVVFSVIPVIMLAGGTVEAFATKVKKAQLDATAETANVAEEALSSIRTVFAYGLTDTISRLYSVPNEKSRAYGAKNAMYLGLGEGLINWIIYCAYALSFFVGIIFLTQGYGHAGSITTAFFATLLGAFGLGQLFPQLRTVSTALGAATNVLKTIERIPSIDSASDAGLKPSSVEGLIELEKIDLVYPARPGAQVLTSLSAVFPPGKMSALVGESGAGKSSIVGLLERFYDPVGGVVKLDGIPLKDLNLRWLRNQIGLVSQEPVLFSASVLVNIEFGLTGHRWAEEASEARRQRVIEAAKLANAHSFIEKLPQGYDTQIGERGMLLSGGQKQRIAIARAVISDPKILLLDEATSGLDTVSEVLVQQALDRASSGRTTVCIAHRLSTIKNADQILLMSRGQVVESASSAEDATAHQILLRDADGGYSALVRAQGLRSKIETSTIEEAAAVADTAPAETIVGDAESVDDEKKGGPEHHDKESELLALSPGDEGQPPKRYRTVSLFLQLFRMNSDRWRLYIPAVVGAAVAGAAFPVFAVIFGGAIEVFSETDYGEMRYDASRVALWCFILAIVAGVAITFQGWYFGATGEALSARLRLLTLQSIMKQDVTHFDKPKNSTGTLTSSLSGWSEKVYSIMGATAGSILNGLVMIVLGAAIGLGFSWKIALVGLACVPFSFSAGFTEIWIMGAQEDALKESHNKSAQLACEAAAAIRTVASLTREQGFSDTYSSVCIWRTGTISSVTIIDLSESQQLVGPSKVALKFALIFNLFFALTQAASLWVSALVFWWGSRRLVEDGLTPRNFYIALTATVLGMLQAGALFAFASQASAAKHSAAQIFRLRDSRPVMVGSVGTGQKLDKAACLGHLRLDNVHFRFVTRMNVPVLNGLNFEVKPGQLVGVCGSSGAGKSTIVQLIERFYDPLGGRILLDGQDIRTYDVNSYRSALALVSQEPSLFSGSVRYNVALGADMPPEHVPQEAIERACKEANIHNLIVSLPDSYDTDVGGKGAQLSGGQKQRIAIARALIRNPKILLLDEATSALDSTSESVVQAALDKASKSRTTIAIAHRLATIQGADVIYVLDQGVIAEKGTHQELLSLNGLYANLVKQQSLGV</sequence>
<dbReference type="GO" id="GO:0005524">
    <property type="term" value="F:ATP binding"/>
    <property type="evidence" value="ECO:0007669"/>
    <property type="project" value="UniProtKB-KW"/>
</dbReference>
<keyword evidence="7" id="KW-0067">ATP-binding</keyword>
<proteinExistence type="inferred from homology"/>
<feature type="transmembrane region" description="Helical" evidence="11">
    <location>
        <begin position="915"/>
        <end position="936"/>
    </location>
</feature>
<evidence type="ECO:0000256" key="5">
    <source>
        <dbReference type="ARBA" id="ARBA00022737"/>
    </source>
</evidence>
<feature type="transmembrane region" description="Helical" evidence="11">
    <location>
        <begin position="813"/>
        <end position="837"/>
    </location>
</feature>
<dbReference type="EMBL" id="BQKY01000004">
    <property type="protein sequence ID" value="GJN89350.1"/>
    <property type="molecule type" value="Genomic_DNA"/>
</dbReference>
<evidence type="ECO:0000256" key="7">
    <source>
        <dbReference type="ARBA" id="ARBA00022840"/>
    </source>
</evidence>
<dbReference type="SUPFAM" id="SSF52540">
    <property type="entry name" value="P-loop containing nucleoside triphosphate hydrolases"/>
    <property type="match status" value="2"/>
</dbReference>